<feature type="region of interest" description="Disordered" evidence="1">
    <location>
        <begin position="323"/>
        <end position="448"/>
    </location>
</feature>
<dbReference type="GO" id="GO:0005875">
    <property type="term" value="C:microtubule associated complex"/>
    <property type="evidence" value="ECO:0007669"/>
    <property type="project" value="TreeGrafter"/>
</dbReference>
<keyword evidence="3" id="KW-1185">Reference proteome</keyword>
<dbReference type="GO" id="GO:0005829">
    <property type="term" value="C:cytosol"/>
    <property type="evidence" value="ECO:0007669"/>
    <property type="project" value="TreeGrafter"/>
</dbReference>
<organism evidence="2 3">
    <name type="scientific">Candidula unifasciata</name>
    <dbReference type="NCBI Taxonomy" id="100452"/>
    <lineage>
        <taxon>Eukaryota</taxon>
        <taxon>Metazoa</taxon>
        <taxon>Spiralia</taxon>
        <taxon>Lophotrochozoa</taxon>
        <taxon>Mollusca</taxon>
        <taxon>Gastropoda</taxon>
        <taxon>Heterobranchia</taxon>
        <taxon>Euthyneura</taxon>
        <taxon>Panpulmonata</taxon>
        <taxon>Eupulmonata</taxon>
        <taxon>Stylommatophora</taxon>
        <taxon>Helicina</taxon>
        <taxon>Helicoidea</taxon>
        <taxon>Geomitridae</taxon>
        <taxon>Candidula</taxon>
    </lineage>
</organism>
<dbReference type="GO" id="GO:0030425">
    <property type="term" value="C:dendrite"/>
    <property type="evidence" value="ECO:0007669"/>
    <property type="project" value="TreeGrafter"/>
</dbReference>
<protein>
    <recommendedName>
        <fullName evidence="4">Microtubule-associated protein futsch</fullName>
    </recommendedName>
</protein>
<comment type="caution">
    <text evidence="2">The sequence shown here is derived from an EMBL/GenBank/DDBJ whole genome shotgun (WGS) entry which is preliminary data.</text>
</comment>
<evidence type="ECO:0008006" key="4">
    <source>
        <dbReference type="Google" id="ProtNLM"/>
    </source>
</evidence>
<dbReference type="GO" id="GO:0031114">
    <property type="term" value="P:regulation of microtubule depolymerization"/>
    <property type="evidence" value="ECO:0007669"/>
    <property type="project" value="TreeGrafter"/>
</dbReference>
<gene>
    <name evidence="2" type="ORF">CUNI_LOCUS6705</name>
</gene>
<feature type="compositionally biased region" description="Basic and acidic residues" evidence="1">
    <location>
        <begin position="260"/>
        <end position="292"/>
    </location>
</feature>
<dbReference type="GO" id="GO:0045202">
    <property type="term" value="C:synapse"/>
    <property type="evidence" value="ECO:0007669"/>
    <property type="project" value="TreeGrafter"/>
</dbReference>
<feature type="compositionally biased region" description="Acidic residues" evidence="1">
    <location>
        <begin position="235"/>
        <end position="245"/>
    </location>
</feature>
<dbReference type="GO" id="GO:0008017">
    <property type="term" value="F:microtubule binding"/>
    <property type="evidence" value="ECO:0007669"/>
    <property type="project" value="InterPro"/>
</dbReference>
<name>A0A8S3YVH0_9EUPU</name>
<evidence type="ECO:0000256" key="1">
    <source>
        <dbReference type="SAM" id="MobiDB-lite"/>
    </source>
</evidence>
<dbReference type="GO" id="GO:0000226">
    <property type="term" value="P:microtubule cytoskeleton organization"/>
    <property type="evidence" value="ECO:0007669"/>
    <property type="project" value="InterPro"/>
</dbReference>
<evidence type="ECO:0000313" key="3">
    <source>
        <dbReference type="Proteomes" id="UP000678393"/>
    </source>
</evidence>
<feature type="compositionally biased region" description="Low complexity" evidence="1">
    <location>
        <begin position="418"/>
        <end position="432"/>
    </location>
</feature>
<dbReference type="PANTHER" id="PTHR13843">
    <property type="entry name" value="MICROTUBULE-ASSOCIATED PROTEIN"/>
    <property type="match status" value="1"/>
</dbReference>
<dbReference type="PANTHER" id="PTHR13843:SF12">
    <property type="entry name" value="ATPASE F1_V1_A1 COMPLEX ALPHA_BETA SUBUNIT NUCLEOTIDE-BINDING DOMAIN-CONTAINING PROTEIN"/>
    <property type="match status" value="1"/>
</dbReference>
<dbReference type="InterPro" id="IPR026074">
    <property type="entry name" value="MAP1"/>
</dbReference>
<dbReference type="EMBL" id="CAJHNH020001026">
    <property type="protein sequence ID" value="CAG5121147.1"/>
    <property type="molecule type" value="Genomic_DNA"/>
</dbReference>
<proteinExistence type="predicted"/>
<dbReference type="GO" id="GO:0005874">
    <property type="term" value="C:microtubule"/>
    <property type="evidence" value="ECO:0007669"/>
    <property type="project" value="InterPro"/>
</dbReference>
<dbReference type="OrthoDB" id="5371837at2759"/>
<feature type="compositionally biased region" description="Low complexity" evidence="1">
    <location>
        <begin position="122"/>
        <end position="133"/>
    </location>
</feature>
<evidence type="ECO:0000313" key="2">
    <source>
        <dbReference type="EMBL" id="CAG5121147.1"/>
    </source>
</evidence>
<reference evidence="2" key="1">
    <citation type="submission" date="2021-04" db="EMBL/GenBank/DDBJ databases">
        <authorList>
            <consortium name="Molecular Ecology Group"/>
        </authorList>
    </citation>
    <scope>NUCLEOTIDE SEQUENCE</scope>
</reference>
<dbReference type="GO" id="GO:0007409">
    <property type="term" value="P:axonogenesis"/>
    <property type="evidence" value="ECO:0007669"/>
    <property type="project" value="TreeGrafter"/>
</dbReference>
<dbReference type="GO" id="GO:0043025">
    <property type="term" value="C:neuronal cell body"/>
    <property type="evidence" value="ECO:0007669"/>
    <property type="project" value="TreeGrafter"/>
</dbReference>
<feature type="compositionally biased region" description="Acidic residues" evidence="1">
    <location>
        <begin position="194"/>
        <end position="206"/>
    </location>
</feature>
<feature type="region of interest" description="Disordered" evidence="1">
    <location>
        <begin position="1"/>
        <end position="305"/>
    </location>
</feature>
<dbReference type="GO" id="GO:0016358">
    <property type="term" value="P:dendrite development"/>
    <property type="evidence" value="ECO:0007669"/>
    <property type="project" value="TreeGrafter"/>
</dbReference>
<accession>A0A8S3YVH0</accession>
<dbReference type="GO" id="GO:0003779">
    <property type="term" value="F:actin binding"/>
    <property type="evidence" value="ECO:0007669"/>
    <property type="project" value="TreeGrafter"/>
</dbReference>
<feature type="compositionally biased region" description="Basic and acidic residues" evidence="1">
    <location>
        <begin position="207"/>
        <end position="223"/>
    </location>
</feature>
<feature type="compositionally biased region" description="Basic and acidic residues" evidence="1">
    <location>
        <begin position="79"/>
        <end position="96"/>
    </location>
</feature>
<sequence>MSVSISSSVDKQKLEDLGIYDQQQNADYINGKDAFEVEEEEKPQALPEPPEMLESPSLETDSMPDYSSKIESDQQELSEFSRAEEELLEHDDKSETTYDPAQEIPLSPEPFPGGEQDFEYSAPAEAPPGFEAPVFSHDGPDIVVSSNQPAVEHNIQYGIDDSSHGRDMGGIQEVDEEENDDVKGDKKALQEMGIYDDEDDKNDEENGFEKDSNPDSEEIRRDIQYTPQEKSADESVQEGLDEGIEDERLSETGERNSSSEADHEEKHLDEHLTESDLAASEDRDSLDGELPDRGPASPTINGKHSLDIGLADASKNAAVNSFVGVDKQGGGSQSPRIDSAGEDGQAASFDPLSQWGQPMGLPSPPSGENAGATESRKAGVSRSNGTDKRPGTASTPKPTETRTARHASAPPEGKKRPATAPATAGKGTTRPGSASKRPVSGVNKSTSVKAPTLPPMTVFYVDLTYIPNHGDSTYSDVEFFKRIRARNYVVSSLSPNPQVLDSLLEAKATWEQKDLEVTIIPTYDNEILRHWMALNKEKLQELRVDLAPAVSRCTVQLQDLETSLPAFRLEV</sequence>
<dbReference type="Proteomes" id="UP000678393">
    <property type="component" value="Unassembled WGS sequence"/>
</dbReference>
<dbReference type="AlphaFoldDB" id="A0A8S3YVH0"/>